<feature type="transmembrane region" description="Helical" evidence="7">
    <location>
        <begin position="15"/>
        <end position="36"/>
    </location>
</feature>
<keyword evidence="10" id="KW-1185">Reference proteome</keyword>
<evidence type="ECO:0000259" key="8">
    <source>
        <dbReference type="Pfam" id="PF02706"/>
    </source>
</evidence>
<proteinExistence type="inferred from homology"/>
<dbReference type="GO" id="GO:0004713">
    <property type="term" value="F:protein tyrosine kinase activity"/>
    <property type="evidence" value="ECO:0007669"/>
    <property type="project" value="TreeGrafter"/>
</dbReference>
<dbReference type="AlphaFoldDB" id="A0A7X3CT85"/>
<protein>
    <recommendedName>
        <fullName evidence="8">Polysaccharide chain length determinant N-terminal domain-containing protein</fullName>
    </recommendedName>
</protein>
<comment type="similarity">
    <text evidence="2">Belongs to the CpsC/CapA family.</text>
</comment>
<feature type="transmembrane region" description="Helical" evidence="7">
    <location>
        <begin position="167"/>
        <end position="187"/>
    </location>
</feature>
<dbReference type="PANTHER" id="PTHR32309">
    <property type="entry name" value="TYROSINE-PROTEIN KINASE"/>
    <property type="match status" value="1"/>
</dbReference>
<dbReference type="EMBL" id="WNZX01000006">
    <property type="protein sequence ID" value="MUG70827.1"/>
    <property type="molecule type" value="Genomic_DNA"/>
</dbReference>
<evidence type="ECO:0000256" key="1">
    <source>
        <dbReference type="ARBA" id="ARBA00004651"/>
    </source>
</evidence>
<dbReference type="Pfam" id="PF02706">
    <property type="entry name" value="Wzz"/>
    <property type="match status" value="1"/>
</dbReference>
<keyword evidence="3" id="KW-1003">Cell membrane</keyword>
<dbReference type="InterPro" id="IPR003856">
    <property type="entry name" value="LPS_length_determ_N"/>
</dbReference>
<evidence type="ECO:0000256" key="3">
    <source>
        <dbReference type="ARBA" id="ARBA00022475"/>
    </source>
</evidence>
<sequence length="242" mass="26952">MDFIQYLQAIRKNLLWIFSFVIIASATSAWVSYNLVPTKYESSVRIIVNSSDKLDLGAVNTNILLINTFKELVKSPTVLNRTIAEYPELNLSIEQLEKSIKVVSSKDSQLLTISVTMESYEYGTKVVNAISKVFQEQVASMMQIYNILVLPDDVLNSQTPKVASKQIINILLAFVVSLLISVGFVIGKETLDQTIRNTSTLDNILGVPSLGTISKIKKKETKKHDMKSVDRKVGDATYAKLS</sequence>
<evidence type="ECO:0000256" key="5">
    <source>
        <dbReference type="ARBA" id="ARBA00022989"/>
    </source>
</evidence>
<name>A0A7X3CT85_9BACL</name>
<accession>A0A7X3CT85</accession>
<evidence type="ECO:0000256" key="7">
    <source>
        <dbReference type="SAM" id="Phobius"/>
    </source>
</evidence>
<evidence type="ECO:0000256" key="2">
    <source>
        <dbReference type="ARBA" id="ARBA00006683"/>
    </source>
</evidence>
<evidence type="ECO:0000313" key="9">
    <source>
        <dbReference type="EMBL" id="MUG70827.1"/>
    </source>
</evidence>
<dbReference type="PANTHER" id="PTHR32309:SF13">
    <property type="entry name" value="FERRIC ENTEROBACTIN TRANSPORT PROTEIN FEPE"/>
    <property type="match status" value="1"/>
</dbReference>
<organism evidence="9 10">
    <name type="scientific">Paenibacillus validus</name>
    <dbReference type="NCBI Taxonomy" id="44253"/>
    <lineage>
        <taxon>Bacteria</taxon>
        <taxon>Bacillati</taxon>
        <taxon>Bacillota</taxon>
        <taxon>Bacilli</taxon>
        <taxon>Bacillales</taxon>
        <taxon>Paenibacillaceae</taxon>
        <taxon>Paenibacillus</taxon>
    </lineage>
</organism>
<evidence type="ECO:0000313" key="10">
    <source>
        <dbReference type="Proteomes" id="UP000450917"/>
    </source>
</evidence>
<dbReference type="GO" id="GO:0005886">
    <property type="term" value="C:plasma membrane"/>
    <property type="evidence" value="ECO:0007669"/>
    <property type="project" value="UniProtKB-SubCell"/>
</dbReference>
<comment type="subcellular location">
    <subcellularLocation>
        <location evidence="1">Cell membrane</location>
        <topology evidence="1">Multi-pass membrane protein</topology>
    </subcellularLocation>
</comment>
<dbReference type="RefSeq" id="WP_155614514.1">
    <property type="nucleotide sequence ID" value="NZ_WNZX01000006.1"/>
</dbReference>
<dbReference type="InterPro" id="IPR050445">
    <property type="entry name" value="Bact_polysacc_biosynth/exp"/>
</dbReference>
<feature type="domain" description="Polysaccharide chain length determinant N-terminal" evidence="8">
    <location>
        <begin position="1"/>
        <end position="85"/>
    </location>
</feature>
<keyword evidence="5 7" id="KW-1133">Transmembrane helix</keyword>
<evidence type="ECO:0000256" key="4">
    <source>
        <dbReference type="ARBA" id="ARBA00022692"/>
    </source>
</evidence>
<comment type="caution">
    <text evidence="9">The sequence shown here is derived from an EMBL/GenBank/DDBJ whole genome shotgun (WGS) entry which is preliminary data.</text>
</comment>
<gene>
    <name evidence="9" type="ORF">GNP93_09060</name>
</gene>
<reference evidence="9 10" key="1">
    <citation type="submission" date="2019-11" db="EMBL/GenBank/DDBJ databases">
        <title>Draft genome sequences of five Paenibacillus species of dairy origin.</title>
        <authorList>
            <person name="Olajide A.M."/>
            <person name="Chen S."/>
            <person name="Lapointe G."/>
        </authorList>
    </citation>
    <scope>NUCLEOTIDE SEQUENCE [LARGE SCALE GENOMIC DNA]</scope>
    <source>
        <strain evidence="9 10">2CS3</strain>
    </source>
</reference>
<keyword evidence="6 7" id="KW-0472">Membrane</keyword>
<evidence type="ECO:0000256" key="6">
    <source>
        <dbReference type="ARBA" id="ARBA00023136"/>
    </source>
</evidence>
<keyword evidence="4 7" id="KW-0812">Transmembrane</keyword>
<dbReference type="Proteomes" id="UP000450917">
    <property type="component" value="Unassembled WGS sequence"/>
</dbReference>